<dbReference type="Pfam" id="PF15383">
    <property type="entry name" value="TMEM237"/>
    <property type="match status" value="1"/>
</dbReference>
<evidence type="ECO:0000256" key="7">
    <source>
        <dbReference type="ARBA" id="ARBA00023069"/>
    </source>
</evidence>
<feature type="region of interest" description="Disordered" evidence="11">
    <location>
        <begin position="1"/>
        <end position="199"/>
    </location>
</feature>
<evidence type="ECO:0000256" key="6">
    <source>
        <dbReference type="ARBA" id="ARBA00022989"/>
    </source>
</evidence>
<evidence type="ECO:0000256" key="4">
    <source>
        <dbReference type="ARBA" id="ARBA00022692"/>
    </source>
</evidence>
<evidence type="ECO:0000256" key="11">
    <source>
        <dbReference type="SAM" id="MobiDB-lite"/>
    </source>
</evidence>
<keyword evidence="4 12" id="KW-0812">Transmembrane</keyword>
<dbReference type="AlphaFoldDB" id="A0AAE1DDZ4"/>
<protein>
    <recommendedName>
        <fullName evidence="15">Transmembrane protein 237</fullName>
    </recommendedName>
</protein>
<feature type="transmembrane region" description="Helical" evidence="12">
    <location>
        <begin position="319"/>
        <end position="336"/>
    </location>
</feature>
<evidence type="ECO:0000256" key="2">
    <source>
        <dbReference type="ARBA" id="ARBA00004141"/>
    </source>
</evidence>
<keyword evidence="5" id="KW-0970">Cilium biogenesis/degradation</keyword>
<comment type="similarity">
    <text evidence="3">Belongs to the TMEM237 family.</text>
</comment>
<evidence type="ECO:0000256" key="8">
    <source>
        <dbReference type="ARBA" id="ARBA00023136"/>
    </source>
</evidence>
<sequence>MADETEVASRKITKKKGLPPLSPKGGDEETTVKPTKRRVKKKTVDENTPPDPNITKQATGDQEKPTPRRRRKRSPSQTKGEDVETQPPTETAPRKKKKKPKAQTTAEDEDQNTNRSQEKDAQGSKTSLISKEGGTPRKKVAKKKKKVKKAAPEDEYGESPWAEDLKTLQEDIISGDGQDEAEVGEEEEEEMQNNVTQKSEGIKKAPLTFLTAPVLRSQPLDKIFIETSSRFKGQSKSAIERQRQEEMTRAPDITPVEIPRATTIDFAIGSHKIFRVVSLFLHGLTAGLLLWQMVIVFALTSSSFSDDDFLEHYYRLSMPLQASMYFLLALGTVSACDRFDIGNPTRRFVLRALTMQNGAVAIVFSLAALVINIILMKYDDKMYLYKDIPDLYADASEKSDDIQAFRSLNAARSVLILLCWLVISITPTCDRLGKNLRSGETGLNFHLEMDKVSAA</sequence>
<keyword evidence="8 12" id="KW-0472">Membrane</keyword>
<evidence type="ECO:0000256" key="5">
    <source>
        <dbReference type="ARBA" id="ARBA00022794"/>
    </source>
</evidence>
<name>A0AAE1DDZ4_9GAST</name>
<feature type="compositionally biased region" description="Acidic residues" evidence="11">
    <location>
        <begin position="177"/>
        <end position="191"/>
    </location>
</feature>
<dbReference type="InterPro" id="IPR029409">
    <property type="entry name" value="TMEM237"/>
</dbReference>
<evidence type="ECO:0000256" key="9">
    <source>
        <dbReference type="ARBA" id="ARBA00023273"/>
    </source>
</evidence>
<dbReference type="PANTHER" id="PTHR28388">
    <property type="entry name" value="TRANSMEMBRANE PROTEIN 237"/>
    <property type="match status" value="1"/>
</dbReference>
<evidence type="ECO:0008006" key="15">
    <source>
        <dbReference type="Google" id="ProtNLM"/>
    </source>
</evidence>
<evidence type="ECO:0000256" key="10">
    <source>
        <dbReference type="ARBA" id="ARBA00025631"/>
    </source>
</evidence>
<feature type="compositionally biased region" description="Basic residues" evidence="11">
    <location>
        <begin position="136"/>
        <end position="149"/>
    </location>
</feature>
<comment type="function">
    <text evidence="10">Component of the transition zone in primary cilia. Required for ciliogenesis.</text>
</comment>
<evidence type="ECO:0000256" key="1">
    <source>
        <dbReference type="ARBA" id="ARBA00004138"/>
    </source>
</evidence>
<keyword evidence="14" id="KW-1185">Reference proteome</keyword>
<proteinExistence type="inferred from homology"/>
<keyword evidence="6 12" id="KW-1133">Transmembrane helix</keyword>
<dbReference type="PANTHER" id="PTHR28388:SF1">
    <property type="entry name" value="TRANSMEMBRANE PROTEIN 237"/>
    <property type="match status" value="1"/>
</dbReference>
<dbReference type="Proteomes" id="UP001283361">
    <property type="component" value="Unassembled WGS sequence"/>
</dbReference>
<evidence type="ECO:0000313" key="13">
    <source>
        <dbReference type="EMBL" id="KAK3767056.1"/>
    </source>
</evidence>
<evidence type="ECO:0000256" key="12">
    <source>
        <dbReference type="SAM" id="Phobius"/>
    </source>
</evidence>
<evidence type="ECO:0000313" key="14">
    <source>
        <dbReference type="Proteomes" id="UP001283361"/>
    </source>
</evidence>
<evidence type="ECO:0000256" key="3">
    <source>
        <dbReference type="ARBA" id="ARBA00008783"/>
    </source>
</evidence>
<reference evidence="13" key="1">
    <citation type="journal article" date="2023" name="G3 (Bethesda)">
        <title>A reference genome for the long-term kleptoplast-retaining sea slug Elysia crispata morphotype clarki.</title>
        <authorList>
            <person name="Eastman K.E."/>
            <person name="Pendleton A.L."/>
            <person name="Shaikh M.A."/>
            <person name="Suttiyut T."/>
            <person name="Ogas R."/>
            <person name="Tomko P."/>
            <person name="Gavelis G."/>
            <person name="Widhalm J.R."/>
            <person name="Wisecaver J.H."/>
        </authorList>
    </citation>
    <scope>NUCLEOTIDE SEQUENCE</scope>
    <source>
        <strain evidence="13">ECLA1</strain>
    </source>
</reference>
<keyword evidence="9" id="KW-0966">Cell projection</keyword>
<comment type="subcellular location">
    <subcellularLocation>
        <location evidence="1">Cell projection</location>
        <location evidence="1">Cilium</location>
    </subcellularLocation>
    <subcellularLocation>
        <location evidence="2">Membrane</location>
        <topology evidence="2">Multi-pass membrane protein</topology>
    </subcellularLocation>
</comment>
<gene>
    <name evidence="13" type="ORF">RRG08_054104</name>
</gene>
<dbReference type="GO" id="GO:0035869">
    <property type="term" value="C:ciliary transition zone"/>
    <property type="evidence" value="ECO:0007669"/>
    <property type="project" value="TreeGrafter"/>
</dbReference>
<feature type="transmembrane region" description="Helical" evidence="12">
    <location>
        <begin position="410"/>
        <end position="429"/>
    </location>
</feature>
<feature type="transmembrane region" description="Helical" evidence="12">
    <location>
        <begin position="279"/>
        <end position="299"/>
    </location>
</feature>
<feature type="transmembrane region" description="Helical" evidence="12">
    <location>
        <begin position="348"/>
        <end position="375"/>
    </location>
</feature>
<organism evidence="13 14">
    <name type="scientific">Elysia crispata</name>
    <name type="common">lettuce slug</name>
    <dbReference type="NCBI Taxonomy" id="231223"/>
    <lineage>
        <taxon>Eukaryota</taxon>
        <taxon>Metazoa</taxon>
        <taxon>Spiralia</taxon>
        <taxon>Lophotrochozoa</taxon>
        <taxon>Mollusca</taxon>
        <taxon>Gastropoda</taxon>
        <taxon>Heterobranchia</taxon>
        <taxon>Euthyneura</taxon>
        <taxon>Panpulmonata</taxon>
        <taxon>Sacoglossa</taxon>
        <taxon>Placobranchoidea</taxon>
        <taxon>Plakobranchidae</taxon>
        <taxon>Elysia</taxon>
    </lineage>
</organism>
<keyword evidence="7" id="KW-0969">Cilium</keyword>
<accession>A0AAE1DDZ4</accession>
<dbReference type="GO" id="GO:0016020">
    <property type="term" value="C:membrane"/>
    <property type="evidence" value="ECO:0007669"/>
    <property type="project" value="UniProtKB-SubCell"/>
</dbReference>
<dbReference type="EMBL" id="JAWDGP010004172">
    <property type="protein sequence ID" value="KAK3767056.1"/>
    <property type="molecule type" value="Genomic_DNA"/>
</dbReference>
<comment type="caution">
    <text evidence="13">The sequence shown here is derived from an EMBL/GenBank/DDBJ whole genome shotgun (WGS) entry which is preliminary data.</text>
</comment>
<dbReference type="GO" id="GO:0060271">
    <property type="term" value="P:cilium assembly"/>
    <property type="evidence" value="ECO:0007669"/>
    <property type="project" value="TreeGrafter"/>
</dbReference>